<feature type="domain" description="Sigma-54 factor interaction" evidence="7">
    <location>
        <begin position="275"/>
        <end position="504"/>
    </location>
</feature>
<accession>A0A4R5VMQ7</accession>
<keyword evidence="5" id="KW-0804">Transcription</keyword>
<dbReference type="PROSITE" id="PS00676">
    <property type="entry name" value="SIGMA54_INTERACT_2"/>
    <property type="match status" value="1"/>
</dbReference>
<dbReference type="SMART" id="SM00382">
    <property type="entry name" value="AAA"/>
    <property type="match status" value="1"/>
</dbReference>
<keyword evidence="6" id="KW-0175">Coiled coil</keyword>
<dbReference type="Proteomes" id="UP000295132">
    <property type="component" value="Unassembled WGS sequence"/>
</dbReference>
<dbReference type="InterPro" id="IPR046342">
    <property type="entry name" value="CBS_dom_sf"/>
</dbReference>
<dbReference type="InterPro" id="IPR000644">
    <property type="entry name" value="CBS_dom"/>
</dbReference>
<dbReference type="PROSITE" id="PS50045">
    <property type="entry name" value="SIGMA54_INTERACT_4"/>
    <property type="match status" value="1"/>
</dbReference>
<dbReference type="PROSITE" id="PS00688">
    <property type="entry name" value="SIGMA54_INTERACT_3"/>
    <property type="match status" value="1"/>
</dbReference>
<dbReference type="SUPFAM" id="SSF55785">
    <property type="entry name" value="PYP-like sensor domain (PAS domain)"/>
    <property type="match status" value="1"/>
</dbReference>
<dbReference type="PROSITE" id="PS50112">
    <property type="entry name" value="PAS"/>
    <property type="match status" value="1"/>
</dbReference>
<dbReference type="Pfam" id="PF00158">
    <property type="entry name" value="Sigma54_activat"/>
    <property type="match status" value="1"/>
</dbReference>
<evidence type="ECO:0000256" key="3">
    <source>
        <dbReference type="ARBA" id="ARBA00023015"/>
    </source>
</evidence>
<evidence type="ECO:0000256" key="2">
    <source>
        <dbReference type="ARBA" id="ARBA00022840"/>
    </source>
</evidence>
<dbReference type="PROSITE" id="PS50113">
    <property type="entry name" value="PAC"/>
    <property type="match status" value="1"/>
</dbReference>
<keyword evidence="4" id="KW-0238">DNA-binding</keyword>
<feature type="coiled-coil region" evidence="6">
    <location>
        <begin position="233"/>
        <end position="267"/>
    </location>
</feature>
<dbReference type="Gene3D" id="1.10.10.60">
    <property type="entry name" value="Homeodomain-like"/>
    <property type="match status" value="1"/>
</dbReference>
<keyword evidence="1" id="KW-0547">Nucleotide-binding</keyword>
<comment type="caution">
    <text evidence="10">The sequence shown here is derived from an EMBL/GenBank/DDBJ whole genome shotgun (WGS) entry which is preliminary data.</text>
</comment>
<dbReference type="GO" id="GO:0006355">
    <property type="term" value="P:regulation of DNA-templated transcription"/>
    <property type="evidence" value="ECO:0007669"/>
    <property type="project" value="InterPro"/>
</dbReference>
<dbReference type="PANTHER" id="PTHR32071:SF57">
    <property type="entry name" value="C4-DICARBOXYLATE TRANSPORT TRANSCRIPTIONAL REGULATORY PROTEIN DCTD"/>
    <property type="match status" value="1"/>
</dbReference>
<feature type="domain" description="PAS" evidence="8">
    <location>
        <begin position="129"/>
        <end position="180"/>
    </location>
</feature>
<dbReference type="InterPro" id="IPR000014">
    <property type="entry name" value="PAS"/>
</dbReference>
<proteinExistence type="predicted"/>
<dbReference type="FunFam" id="3.40.50.300:FF:000006">
    <property type="entry name" value="DNA-binding transcriptional regulator NtrC"/>
    <property type="match status" value="1"/>
</dbReference>
<protein>
    <submittedName>
        <fullName evidence="10">PAS domain S-box protein</fullName>
    </submittedName>
</protein>
<dbReference type="InterPro" id="IPR027417">
    <property type="entry name" value="P-loop_NTPase"/>
</dbReference>
<dbReference type="GO" id="GO:0005524">
    <property type="term" value="F:ATP binding"/>
    <property type="evidence" value="ECO:0007669"/>
    <property type="project" value="UniProtKB-KW"/>
</dbReference>
<name>A0A4R5VMQ7_9BACI</name>
<evidence type="ECO:0000256" key="1">
    <source>
        <dbReference type="ARBA" id="ARBA00022741"/>
    </source>
</evidence>
<dbReference type="CDD" id="cd00009">
    <property type="entry name" value="AAA"/>
    <property type="match status" value="1"/>
</dbReference>
<dbReference type="NCBIfam" id="TIGR00229">
    <property type="entry name" value="sensory_box"/>
    <property type="match status" value="1"/>
</dbReference>
<sequence>MILIAGKEEIQLNYNKDFAVINASTNVREALDTIIQASIRLLVIESEGKPVGVCDSFHLLMQKDQPEQKVVFHTDFILTTSKDIFSLANDNFSYALIEDDTGEIIGWMDQKSVEIDHLKQAYSKDLGAITTDLEAIVDSIYDEVLVVDSLGKIIRVSNRSTHQLWGVDPETVIGQNILELEEKGWFKPSVTRKVLEEKKKISIVQHNRLGRKILAVGNPVFNQKNELERIVIASRDITAVKKLEEELEEAKTLKEKYRKEVDILKKVQHGNEKKIIYQSEQIKNLMFEVERVARVESTVTLYGESGVGKELFAQAIHQLSPRAENPFIRINCGSIPENLLESELFGYEKGAFTGALSNGKKGLFELANEGTLFLDEIGELPLNLQVKLLRAIQEREIMKIGGSKAIPINIRIITATNKNLEEMVSQGTFREDLFYRIHVIPLFIPPLRERIADIEPIVYHFLEYYNERFSSKKYFSEDAMEVLKTYKWPGNIRQLQNVTERAMVVTAEQMITANDLVKILDNRQKNQHPVEVHTIIPLQHAVQDTERQLLQLALLKYKTLTKVAEVLEVSQPTISRLYNKLKNSLQVR</sequence>
<dbReference type="InterPro" id="IPR009057">
    <property type="entry name" value="Homeodomain-like_sf"/>
</dbReference>
<dbReference type="InterPro" id="IPR003593">
    <property type="entry name" value="AAA+_ATPase"/>
</dbReference>
<organism evidence="10 11">
    <name type="scientific">Bacillus salipaludis</name>
    <dbReference type="NCBI Taxonomy" id="2547811"/>
    <lineage>
        <taxon>Bacteria</taxon>
        <taxon>Bacillati</taxon>
        <taxon>Bacillota</taxon>
        <taxon>Bacilli</taxon>
        <taxon>Bacillales</taxon>
        <taxon>Bacillaceae</taxon>
        <taxon>Bacillus</taxon>
    </lineage>
</organism>
<dbReference type="Pfam" id="PF25601">
    <property type="entry name" value="AAA_lid_14"/>
    <property type="match status" value="1"/>
</dbReference>
<evidence type="ECO:0000259" key="8">
    <source>
        <dbReference type="PROSITE" id="PS50112"/>
    </source>
</evidence>
<evidence type="ECO:0000256" key="6">
    <source>
        <dbReference type="SAM" id="Coils"/>
    </source>
</evidence>
<feature type="domain" description="PAC" evidence="9">
    <location>
        <begin position="197"/>
        <end position="249"/>
    </location>
</feature>
<dbReference type="Pfam" id="PF00571">
    <property type="entry name" value="CBS"/>
    <property type="match status" value="1"/>
</dbReference>
<dbReference type="InterPro" id="IPR025944">
    <property type="entry name" value="Sigma_54_int_dom_CS"/>
</dbReference>
<keyword evidence="2" id="KW-0067">ATP-binding</keyword>
<dbReference type="InterPro" id="IPR058031">
    <property type="entry name" value="AAA_lid_NorR"/>
</dbReference>
<gene>
    <name evidence="10" type="ORF">E2K98_22670</name>
</gene>
<evidence type="ECO:0000313" key="11">
    <source>
        <dbReference type="Proteomes" id="UP000295132"/>
    </source>
</evidence>
<dbReference type="InterPro" id="IPR000700">
    <property type="entry name" value="PAS-assoc_C"/>
</dbReference>
<dbReference type="SUPFAM" id="SSF54631">
    <property type="entry name" value="CBS-domain pair"/>
    <property type="match status" value="1"/>
</dbReference>
<dbReference type="Gene3D" id="3.30.450.20">
    <property type="entry name" value="PAS domain"/>
    <property type="match status" value="1"/>
</dbReference>
<evidence type="ECO:0000259" key="9">
    <source>
        <dbReference type="PROSITE" id="PS50113"/>
    </source>
</evidence>
<evidence type="ECO:0000256" key="5">
    <source>
        <dbReference type="ARBA" id="ARBA00023163"/>
    </source>
</evidence>
<dbReference type="InterPro" id="IPR035965">
    <property type="entry name" value="PAS-like_dom_sf"/>
</dbReference>
<dbReference type="AlphaFoldDB" id="A0A4R5VMQ7"/>
<dbReference type="InterPro" id="IPR025943">
    <property type="entry name" value="Sigma_54_int_dom_ATP-bd_2"/>
</dbReference>
<dbReference type="EMBL" id="SMYO01000012">
    <property type="protein sequence ID" value="TDK58655.1"/>
    <property type="molecule type" value="Genomic_DNA"/>
</dbReference>
<dbReference type="SUPFAM" id="SSF46689">
    <property type="entry name" value="Homeodomain-like"/>
    <property type="match status" value="1"/>
</dbReference>
<evidence type="ECO:0000259" key="7">
    <source>
        <dbReference type="PROSITE" id="PS50045"/>
    </source>
</evidence>
<dbReference type="GO" id="GO:0003677">
    <property type="term" value="F:DNA binding"/>
    <property type="evidence" value="ECO:0007669"/>
    <property type="project" value="UniProtKB-KW"/>
</dbReference>
<evidence type="ECO:0000313" key="10">
    <source>
        <dbReference type="EMBL" id="TDK58655.1"/>
    </source>
</evidence>
<dbReference type="Gene3D" id="3.40.50.300">
    <property type="entry name" value="P-loop containing nucleotide triphosphate hydrolases"/>
    <property type="match status" value="1"/>
</dbReference>
<dbReference type="PANTHER" id="PTHR32071">
    <property type="entry name" value="TRANSCRIPTIONAL REGULATORY PROTEIN"/>
    <property type="match status" value="1"/>
</dbReference>
<evidence type="ECO:0000256" key="4">
    <source>
        <dbReference type="ARBA" id="ARBA00023125"/>
    </source>
</evidence>
<reference evidence="10 11" key="1">
    <citation type="submission" date="2019-03" db="EMBL/GenBank/DDBJ databases">
        <title>Bacillus niacini sp. nov. a Nicotinate-Metabolizing Mesophile Isolated from Soil.</title>
        <authorList>
            <person name="Zhang G."/>
        </authorList>
    </citation>
    <scope>NUCLEOTIDE SEQUENCE [LARGE SCALE GENOMIC DNA]</scope>
    <source>
        <strain evidence="10 11">WN066</strain>
    </source>
</reference>
<keyword evidence="3" id="KW-0805">Transcription regulation</keyword>
<dbReference type="Gene3D" id="1.10.8.60">
    <property type="match status" value="1"/>
</dbReference>
<dbReference type="SUPFAM" id="SSF52540">
    <property type="entry name" value="P-loop containing nucleoside triphosphate hydrolases"/>
    <property type="match status" value="1"/>
</dbReference>
<dbReference type="InterPro" id="IPR002078">
    <property type="entry name" value="Sigma_54_int"/>
</dbReference>